<sequence length="461" mass="51763">MEAEDKNWQGYLSLHQHLSAQLHVSPSPIALYDAAIALSQQRLVLGHPPSSLFEAQPARVLPPGVWQTEMLLFYARHYALSANNTHLLLLAGWSCALIANIQRAAIRAPALATAKYLVACSQAQQIGRVLSACYPTERKLTPWRQDILSLLLTETDYFRHSHHATLRQQLAERLMLSNSEYELALLRPLLAQLRQEQDDLSLAAAPITAQNLLQTLAQASCYNTLSRSDNRTIEHHLQTEPQLASTVLAIASKLNRQQQAVSHIRLAISMIGRDNLTDSLAVAELHDYLSRLRHPWHSTLLQFCHCMTTALQLVLPLPSVRCQLLATCLMVPLWLNERFARSALVRRTAEGYQRNFTPVMIVQSERYRPQLAVLLQLYQLTAFSKSVGQWQHSVDQTSRPDESGAKALQLAWQLSLQLYCGITATAPPTLNQGPSLETPYQQLLTQLAEQSQCFSPLQLDL</sequence>
<gene>
    <name evidence="1" type="ORF">BAL341_401</name>
</gene>
<protein>
    <recommendedName>
        <fullName evidence="2">HDOD domain-containing protein</fullName>
    </recommendedName>
</protein>
<name>A0A486XID3_9GAMM</name>
<proteinExistence type="predicted"/>
<reference evidence="1" key="1">
    <citation type="submission" date="2019-04" db="EMBL/GenBank/DDBJ databases">
        <authorList>
            <person name="Brambilla D."/>
        </authorList>
    </citation>
    <scope>NUCLEOTIDE SEQUENCE</scope>
    <source>
        <strain evidence="1">BAL1</strain>
    </source>
</reference>
<evidence type="ECO:0008006" key="2">
    <source>
        <dbReference type="Google" id="ProtNLM"/>
    </source>
</evidence>
<organism evidence="1">
    <name type="scientific">Rheinheimera sp. BAL341</name>
    <dbReference type="NCBI Taxonomy" id="1708203"/>
    <lineage>
        <taxon>Bacteria</taxon>
        <taxon>Pseudomonadati</taxon>
        <taxon>Pseudomonadota</taxon>
        <taxon>Gammaproteobacteria</taxon>
        <taxon>Chromatiales</taxon>
        <taxon>Chromatiaceae</taxon>
        <taxon>Rheinheimera</taxon>
    </lineage>
</organism>
<accession>A0A486XID3</accession>
<dbReference type="AlphaFoldDB" id="A0A486XID3"/>
<dbReference type="EMBL" id="CAAJGR010000049">
    <property type="protein sequence ID" value="VHO01818.1"/>
    <property type="molecule type" value="Genomic_DNA"/>
</dbReference>
<evidence type="ECO:0000313" key="1">
    <source>
        <dbReference type="EMBL" id="VHO01818.1"/>
    </source>
</evidence>